<protein>
    <submittedName>
        <fullName evidence="1">Bacillithiol system redox-active protein YtxJ</fullName>
    </submittedName>
</protein>
<dbReference type="Pfam" id="PF11009">
    <property type="entry name" value="BrxC"/>
    <property type="match status" value="1"/>
</dbReference>
<sequence>MKTITTHEELQQGIQRSHESTFVIFKHSTRCPVSSSANEEMKHVVDVFEPKGISFGLIYVVENRDVSLACADQLGIKHESPQVLVLKDGQVVWHDSHYRIRYDNIEQVLTTTP</sequence>
<dbReference type="SUPFAM" id="SSF52833">
    <property type="entry name" value="Thioredoxin-like"/>
    <property type="match status" value="1"/>
</dbReference>
<comment type="caution">
    <text evidence="1">The sequence shown here is derived from an EMBL/GenBank/DDBJ whole genome shotgun (WGS) entry which is preliminary data.</text>
</comment>
<reference evidence="1 2" key="1">
    <citation type="submission" date="2020-09" db="EMBL/GenBank/DDBJ databases">
        <title>Paenibacillus sp. CAU 1523 isolated from sand of Haeundae Beach.</title>
        <authorList>
            <person name="Kim W."/>
        </authorList>
    </citation>
    <scope>NUCLEOTIDE SEQUENCE [LARGE SCALE GENOMIC DNA]</scope>
    <source>
        <strain evidence="1 2">CAU 1523</strain>
    </source>
</reference>
<proteinExistence type="predicted"/>
<dbReference type="InterPro" id="IPR022551">
    <property type="entry name" value="BrxC"/>
</dbReference>
<gene>
    <name evidence="1" type="primary">ytxJ</name>
    <name evidence="1" type="ORF">IFO66_00795</name>
</gene>
<dbReference type="InterPro" id="IPR036249">
    <property type="entry name" value="Thioredoxin-like_sf"/>
</dbReference>
<dbReference type="EMBL" id="JACYTN010000001">
    <property type="protein sequence ID" value="MBD8496832.1"/>
    <property type="molecule type" value="Genomic_DNA"/>
</dbReference>
<dbReference type="RefSeq" id="WP_192023319.1">
    <property type="nucleotide sequence ID" value="NZ_JACYTN010000001.1"/>
</dbReference>
<accession>A0ABR9ART8</accession>
<dbReference type="NCBIfam" id="TIGR04019">
    <property type="entry name" value="B_thiol_YtxJ"/>
    <property type="match status" value="1"/>
</dbReference>
<organism evidence="1 2">
    <name type="scientific">Paenibacillus arenosi</name>
    <dbReference type="NCBI Taxonomy" id="2774142"/>
    <lineage>
        <taxon>Bacteria</taxon>
        <taxon>Bacillati</taxon>
        <taxon>Bacillota</taxon>
        <taxon>Bacilli</taxon>
        <taxon>Bacillales</taxon>
        <taxon>Paenibacillaceae</taxon>
        <taxon>Paenibacillus</taxon>
    </lineage>
</organism>
<dbReference type="Gene3D" id="3.40.30.10">
    <property type="entry name" value="Glutaredoxin"/>
    <property type="match status" value="1"/>
</dbReference>
<evidence type="ECO:0000313" key="2">
    <source>
        <dbReference type="Proteomes" id="UP000634529"/>
    </source>
</evidence>
<dbReference type="Proteomes" id="UP000634529">
    <property type="component" value="Unassembled WGS sequence"/>
</dbReference>
<name>A0ABR9ART8_9BACL</name>
<keyword evidence="2" id="KW-1185">Reference proteome</keyword>
<evidence type="ECO:0000313" key="1">
    <source>
        <dbReference type="EMBL" id="MBD8496832.1"/>
    </source>
</evidence>